<reference evidence="2 3" key="2">
    <citation type="submission" date="2018-11" db="EMBL/GenBank/DDBJ databases">
        <authorList>
            <consortium name="Pathogen Informatics"/>
        </authorList>
    </citation>
    <scope>NUCLEOTIDE SEQUENCE [LARGE SCALE GENOMIC DNA]</scope>
    <source>
        <strain evidence="2 3">Egypt</strain>
    </source>
</reference>
<dbReference type="SUPFAM" id="SSF50156">
    <property type="entry name" value="PDZ domain-like"/>
    <property type="match status" value="1"/>
</dbReference>
<protein>
    <submittedName>
        <fullName evidence="4">PDZ domain-containing protein</fullName>
    </submittedName>
</protein>
<evidence type="ECO:0000313" key="2">
    <source>
        <dbReference type="EMBL" id="VDP89609.1"/>
    </source>
</evidence>
<evidence type="ECO:0000313" key="4">
    <source>
        <dbReference type="WBParaSite" id="ECPE_0001237201-mRNA-1"/>
    </source>
</evidence>
<evidence type="ECO:0000259" key="1">
    <source>
        <dbReference type="SMART" id="SM00228"/>
    </source>
</evidence>
<name>A0A183AZF1_9TREM</name>
<feature type="domain" description="PDZ" evidence="1">
    <location>
        <begin position="310"/>
        <end position="381"/>
    </location>
</feature>
<reference evidence="4" key="1">
    <citation type="submission" date="2016-06" db="UniProtKB">
        <authorList>
            <consortium name="WormBaseParasite"/>
        </authorList>
    </citation>
    <scope>IDENTIFICATION</scope>
</reference>
<dbReference type="WBParaSite" id="ECPE_0001237201-mRNA-1">
    <property type="protein sequence ID" value="ECPE_0001237201-mRNA-1"/>
    <property type="gene ID" value="ECPE_0001237201"/>
</dbReference>
<dbReference type="OrthoDB" id="2157866at2759"/>
<gene>
    <name evidence="2" type="ORF">ECPE_LOCUS12337</name>
</gene>
<keyword evidence="3" id="KW-1185">Reference proteome</keyword>
<dbReference type="InterPro" id="IPR001478">
    <property type="entry name" value="PDZ"/>
</dbReference>
<evidence type="ECO:0000313" key="3">
    <source>
        <dbReference type="Proteomes" id="UP000272942"/>
    </source>
</evidence>
<dbReference type="InterPro" id="IPR036034">
    <property type="entry name" value="PDZ_sf"/>
</dbReference>
<dbReference type="SMART" id="SM00228">
    <property type="entry name" value="PDZ"/>
    <property type="match status" value="1"/>
</dbReference>
<dbReference type="EMBL" id="UZAN01052659">
    <property type="protein sequence ID" value="VDP89609.1"/>
    <property type="molecule type" value="Genomic_DNA"/>
</dbReference>
<proteinExistence type="predicted"/>
<accession>A0A183AZF1</accession>
<sequence>MEAEMELPKWYSYYQPVHPVTADCTLEWPDEKNCNEFPIICPIHGALSRWCLKCPLCTCLSPEVKSKQTVVQEKSKTNQKSIKSIDDALRCLWGGENVPCLIQQLNSGSAADSVANRRVMFNGSHLSVTPRGPVIVNSHSLKALDEKTKRKPVLDISKLKLGLVYAYVRDLDLFSEWCSAFKSEIRKFPPKDVNFQQQYKEITVYRKYHRTGLLVNIFPGVKCFVTNIDYEHFEIRPDLHYGDQIMEFCHCILQSENAYLSRNPQEHDVFGLRVRACPFLQWLTIAVGPCPIVTDSTHYRGKRSGQRSHRDLGFSLHHGCVTAVAVNSPAAEAGLKPDHHIVEVDGQFVAFHKDAETICLIRHAISDSCSRSVVIAVIPERIHQKLRTVNNLHYVSTNRGFNLDAWVKAEAFGFWTGCDRNEHHRDGAAYYDKNTTNIDLQI</sequence>
<dbReference type="AlphaFoldDB" id="A0A183AZF1"/>
<dbReference type="Proteomes" id="UP000272942">
    <property type="component" value="Unassembled WGS sequence"/>
</dbReference>
<dbReference type="Gene3D" id="2.30.42.10">
    <property type="match status" value="1"/>
</dbReference>
<organism evidence="4">
    <name type="scientific">Echinostoma caproni</name>
    <dbReference type="NCBI Taxonomy" id="27848"/>
    <lineage>
        <taxon>Eukaryota</taxon>
        <taxon>Metazoa</taxon>
        <taxon>Spiralia</taxon>
        <taxon>Lophotrochozoa</taxon>
        <taxon>Platyhelminthes</taxon>
        <taxon>Trematoda</taxon>
        <taxon>Digenea</taxon>
        <taxon>Plagiorchiida</taxon>
        <taxon>Echinostomata</taxon>
        <taxon>Echinostomatoidea</taxon>
        <taxon>Echinostomatidae</taxon>
        <taxon>Echinostoma</taxon>
    </lineage>
</organism>